<comment type="caution">
    <text evidence="2">The sequence shown here is derived from an EMBL/GenBank/DDBJ whole genome shotgun (WGS) entry which is preliminary data.</text>
</comment>
<dbReference type="OrthoDB" id="241828at2157"/>
<reference evidence="2" key="1">
    <citation type="submission" date="2020-06" db="EMBL/GenBank/DDBJ databases">
        <title>Haloterrigena sp. nov., an extremely halophilic archaeon isolated from a saline sediment.</title>
        <authorList>
            <person name="Liu B.-B."/>
        </authorList>
    </citation>
    <scope>NUCLEOTIDE SEQUENCE</scope>
    <source>
        <strain evidence="2">SYSU A121-1</strain>
    </source>
</reference>
<gene>
    <name evidence="2" type="ORF">HT576_22705</name>
</gene>
<dbReference type="Proteomes" id="UP000728647">
    <property type="component" value="Unassembled WGS sequence"/>
</dbReference>
<dbReference type="Gene3D" id="1.10.10.10">
    <property type="entry name" value="Winged helix-like DNA-binding domain superfamily/Winged helix DNA-binding domain"/>
    <property type="match status" value="1"/>
</dbReference>
<dbReference type="Pfam" id="PF24035">
    <property type="entry name" value="DUF7344"/>
    <property type="match status" value="1"/>
</dbReference>
<dbReference type="InterPro" id="IPR055768">
    <property type="entry name" value="DUF7344"/>
</dbReference>
<dbReference type="AlphaFoldDB" id="A0A8J8GSP5"/>
<proteinExistence type="predicted"/>
<feature type="domain" description="DUF7344" evidence="1">
    <location>
        <begin position="33"/>
        <end position="108"/>
    </location>
</feature>
<accession>A0A8J8GSP5</accession>
<protein>
    <recommendedName>
        <fullName evidence="1">DUF7344 domain-containing protein</fullName>
    </recommendedName>
</protein>
<dbReference type="EMBL" id="JABURA010000003">
    <property type="protein sequence ID" value="NUB93787.1"/>
    <property type="molecule type" value="Genomic_DNA"/>
</dbReference>
<dbReference type="RefSeq" id="WP_174703434.1">
    <property type="nucleotide sequence ID" value="NZ_JABURA010000003.1"/>
</dbReference>
<evidence type="ECO:0000313" key="2">
    <source>
        <dbReference type="EMBL" id="NUB93787.1"/>
    </source>
</evidence>
<dbReference type="InterPro" id="IPR036388">
    <property type="entry name" value="WH-like_DNA-bd_sf"/>
</dbReference>
<evidence type="ECO:0000313" key="3">
    <source>
        <dbReference type="Proteomes" id="UP000728647"/>
    </source>
</evidence>
<sequence length="129" mass="14617">MDHNDRNSDDSGTEAECDFTDLEGSLSTDAMLELLTHPYRRATLQYFIDASDEAATIDEVTTYLVDHESQQSGDQSDRGRLEIAITHIHLPMLSEKGIIEYDARSREIRYRRHEGLEALLGCLRALDST</sequence>
<organism evidence="2 3">
    <name type="scientific">Haloterrigena gelatinilytica</name>
    <dbReference type="NCBI Taxonomy" id="2741724"/>
    <lineage>
        <taxon>Archaea</taxon>
        <taxon>Methanobacteriati</taxon>
        <taxon>Methanobacteriota</taxon>
        <taxon>Stenosarchaea group</taxon>
        <taxon>Halobacteria</taxon>
        <taxon>Halobacteriales</taxon>
        <taxon>Natrialbaceae</taxon>
        <taxon>Haloterrigena</taxon>
    </lineage>
</organism>
<name>A0A8J8GSP5_9EURY</name>
<evidence type="ECO:0000259" key="1">
    <source>
        <dbReference type="Pfam" id="PF24035"/>
    </source>
</evidence>